<feature type="compositionally biased region" description="Low complexity" evidence="1">
    <location>
        <begin position="277"/>
        <end position="292"/>
    </location>
</feature>
<dbReference type="OrthoDB" id="3267789at2759"/>
<reference evidence="2" key="1">
    <citation type="submission" date="2021-03" db="EMBL/GenBank/DDBJ databases">
        <title>Evolutionary innovations through gain and loss of genes in the ectomycorrhizal Boletales.</title>
        <authorList>
            <person name="Wu G."/>
            <person name="Miyauchi S."/>
            <person name="Morin E."/>
            <person name="Yang Z.-L."/>
            <person name="Xu J."/>
            <person name="Martin F.M."/>
        </authorList>
    </citation>
    <scope>NUCLEOTIDE SEQUENCE</scope>
    <source>
        <strain evidence="2">BR01</strain>
    </source>
</reference>
<feature type="compositionally biased region" description="Low complexity" evidence="1">
    <location>
        <begin position="207"/>
        <end position="222"/>
    </location>
</feature>
<organism evidence="2 3">
    <name type="scientific">Boletus reticuloceps</name>
    <dbReference type="NCBI Taxonomy" id="495285"/>
    <lineage>
        <taxon>Eukaryota</taxon>
        <taxon>Fungi</taxon>
        <taxon>Dikarya</taxon>
        <taxon>Basidiomycota</taxon>
        <taxon>Agaricomycotina</taxon>
        <taxon>Agaricomycetes</taxon>
        <taxon>Agaricomycetidae</taxon>
        <taxon>Boletales</taxon>
        <taxon>Boletineae</taxon>
        <taxon>Boletaceae</taxon>
        <taxon>Boletoideae</taxon>
        <taxon>Boletus</taxon>
    </lineage>
</organism>
<evidence type="ECO:0000313" key="3">
    <source>
        <dbReference type="Proteomes" id="UP000683000"/>
    </source>
</evidence>
<name>A0A8I3AB01_9AGAM</name>
<protein>
    <submittedName>
        <fullName evidence="2">Uncharacterized protein</fullName>
    </submittedName>
</protein>
<dbReference type="AlphaFoldDB" id="A0A8I3AB01"/>
<dbReference type="Proteomes" id="UP000683000">
    <property type="component" value="Unassembled WGS sequence"/>
</dbReference>
<feature type="region of interest" description="Disordered" evidence="1">
    <location>
        <begin position="107"/>
        <end position="386"/>
    </location>
</feature>
<comment type="caution">
    <text evidence="2">The sequence shown here is derived from an EMBL/GenBank/DDBJ whole genome shotgun (WGS) entry which is preliminary data.</text>
</comment>
<accession>A0A8I3AB01</accession>
<evidence type="ECO:0000313" key="2">
    <source>
        <dbReference type="EMBL" id="KAG6378466.1"/>
    </source>
</evidence>
<sequence length="386" mass="41139">MLPKHKSHEVAPHLHPKQLCARMFHRTSRLLTKAEIRNDIDALVERVRSIAMAENRPTTPGTHIDWAGDEDDSLPDLDDWGVTTTHTGATRDKAQSKEISPILVDTLKPLPEPNSEVPQEEEREMETYDSQSERVEESPIKPSFLPSPAQGAMVPSSSEEAPGQCIILPPGAEESQPSTLSDGKLSLHPSLPPKPVVAMESLRARGSSISKPSSLSHKPPASVAEEAPTTKTEGLSESIHAPSAEERLALERVSSTSSSERGLAVSIHASIPGLPESHSAPSLLSSHSTTAPRTHSRSHTESRPPPGTLPHRRGRSGASSPLGRHIYTHARNHSTPAGGAGPRPPHASRPVLTGEAISKLARTIGGLGPASLTQSIPVTRDSTISS</sequence>
<dbReference type="EMBL" id="JAGFBS010000006">
    <property type="protein sequence ID" value="KAG6378466.1"/>
    <property type="molecule type" value="Genomic_DNA"/>
</dbReference>
<gene>
    <name evidence="2" type="ORF">JVT61DRAFT_12724</name>
</gene>
<feature type="compositionally biased region" description="Polar residues" evidence="1">
    <location>
        <begin position="371"/>
        <end position="386"/>
    </location>
</feature>
<proteinExistence type="predicted"/>
<keyword evidence="3" id="KW-1185">Reference proteome</keyword>
<evidence type="ECO:0000256" key="1">
    <source>
        <dbReference type="SAM" id="MobiDB-lite"/>
    </source>
</evidence>